<dbReference type="AlphaFoldDB" id="A0A9J7HQN4"/>
<evidence type="ECO:0000313" key="5">
    <source>
        <dbReference type="RefSeq" id="XP_035663721.1"/>
    </source>
</evidence>
<dbReference type="OrthoDB" id="2019384at2759"/>
<protein>
    <submittedName>
        <fullName evidence="5">Low-density lipoprotein receptor class A domain-containing protein 3-like</fullName>
    </submittedName>
</protein>
<keyword evidence="4" id="KW-1185">Reference proteome</keyword>
<feature type="disulfide bond" evidence="2">
    <location>
        <begin position="153"/>
        <end position="168"/>
    </location>
</feature>
<dbReference type="InterPro" id="IPR036055">
    <property type="entry name" value="LDL_receptor-like_sf"/>
</dbReference>
<keyword evidence="1 2" id="KW-1015">Disulfide bond</keyword>
<dbReference type="InterPro" id="IPR002172">
    <property type="entry name" value="LDrepeatLR_classA_rpt"/>
</dbReference>
<feature type="region of interest" description="Disordered" evidence="3">
    <location>
        <begin position="170"/>
        <end position="214"/>
    </location>
</feature>
<dbReference type="Proteomes" id="UP000001554">
    <property type="component" value="Unplaced"/>
</dbReference>
<organism evidence="4 5">
    <name type="scientific">Branchiostoma floridae</name>
    <name type="common">Florida lancelet</name>
    <name type="synonym">Amphioxus</name>
    <dbReference type="NCBI Taxonomy" id="7739"/>
    <lineage>
        <taxon>Eukaryota</taxon>
        <taxon>Metazoa</taxon>
        <taxon>Chordata</taxon>
        <taxon>Cephalochordata</taxon>
        <taxon>Leptocardii</taxon>
        <taxon>Amphioxiformes</taxon>
        <taxon>Branchiostomatidae</taxon>
        <taxon>Branchiostoma</taxon>
    </lineage>
</organism>
<feature type="compositionally biased region" description="Polar residues" evidence="3">
    <location>
        <begin position="176"/>
        <end position="186"/>
    </location>
</feature>
<dbReference type="RefSeq" id="XP_035663721.1">
    <property type="nucleotide sequence ID" value="XM_035807828.1"/>
</dbReference>
<dbReference type="CDD" id="cd00112">
    <property type="entry name" value="LDLa"/>
    <property type="match status" value="3"/>
</dbReference>
<gene>
    <name evidence="5" type="primary">LOC118407364</name>
</gene>
<dbReference type="PANTHER" id="PTHR20967">
    <property type="entry name" value="PROHORMONE-4"/>
    <property type="match status" value="1"/>
</dbReference>
<dbReference type="Gene3D" id="4.10.400.10">
    <property type="entry name" value="Low-density Lipoprotein Receptor"/>
    <property type="match status" value="4"/>
</dbReference>
<feature type="disulfide bond" evidence="2">
    <location>
        <begin position="106"/>
        <end position="121"/>
    </location>
</feature>
<evidence type="ECO:0000313" key="4">
    <source>
        <dbReference type="Proteomes" id="UP000001554"/>
    </source>
</evidence>
<feature type="compositionally biased region" description="Basic and acidic residues" evidence="3">
    <location>
        <begin position="204"/>
        <end position="214"/>
    </location>
</feature>
<dbReference type="GO" id="GO:0005886">
    <property type="term" value="C:plasma membrane"/>
    <property type="evidence" value="ECO:0000318"/>
    <property type="project" value="GO_Central"/>
</dbReference>
<dbReference type="PROSITE" id="PS01209">
    <property type="entry name" value="LDLRA_1"/>
    <property type="match status" value="1"/>
</dbReference>
<evidence type="ECO:0000256" key="2">
    <source>
        <dbReference type="PROSITE-ProRule" id="PRU00124"/>
    </source>
</evidence>
<comment type="caution">
    <text evidence="2">Lacks conserved residue(s) required for the propagation of feature annotation.</text>
</comment>
<feature type="non-terminal residue" evidence="5">
    <location>
        <position position="214"/>
    </location>
</feature>
<reference evidence="5" key="1">
    <citation type="submission" date="2025-08" db="UniProtKB">
        <authorList>
            <consortium name="RefSeq"/>
        </authorList>
    </citation>
    <scope>IDENTIFICATION</scope>
    <source>
        <strain evidence="5">S238N-H82</strain>
        <tissue evidence="5">Testes</tissue>
    </source>
</reference>
<dbReference type="InterPro" id="IPR053103">
    <property type="entry name" value="IDLSRF-like_peptide"/>
</dbReference>
<dbReference type="SUPFAM" id="SSF57424">
    <property type="entry name" value="LDL receptor-like module"/>
    <property type="match status" value="4"/>
</dbReference>
<proteinExistence type="predicted"/>
<dbReference type="PRINTS" id="PR00261">
    <property type="entry name" value="LDLRECEPTOR"/>
</dbReference>
<dbReference type="KEGG" id="bfo:118407364"/>
<evidence type="ECO:0000256" key="3">
    <source>
        <dbReference type="SAM" id="MobiDB-lite"/>
    </source>
</evidence>
<dbReference type="GeneID" id="118407364"/>
<dbReference type="InterPro" id="IPR023415">
    <property type="entry name" value="LDLR_class-A_CS"/>
</dbReference>
<sequence>MECPTDLSGGCVPSGWICDDFQDCFDGKDEQGCAQGVPKHCFFTCRNNVTCLPSRQLGDGHQDCADGEDERPRHVEDALWHRWHTCNYNCLSVYGNASCVPAVFTCDGEADCLKEEDEEGCDVEDTVRRGCLTYFCPLPGQLDPICVPAHQICDGYPDCASGEDEQGCGYAEGVPTQPNITASVGPSTDGVGQELTGEPTRGQETQERPTAEPT</sequence>
<dbReference type="PROSITE" id="PS50068">
    <property type="entry name" value="LDLRA_2"/>
    <property type="match status" value="3"/>
</dbReference>
<accession>A0A9J7HQN4</accession>
<feature type="disulfide bond" evidence="2">
    <location>
        <begin position="18"/>
        <end position="33"/>
    </location>
</feature>
<name>A0A9J7HQN4_BRAFL</name>
<dbReference type="Pfam" id="PF00057">
    <property type="entry name" value="Ldl_recept_a"/>
    <property type="match status" value="3"/>
</dbReference>
<evidence type="ECO:0000256" key="1">
    <source>
        <dbReference type="ARBA" id="ARBA00023157"/>
    </source>
</evidence>
<dbReference type="PANTHER" id="PTHR20967:SF0">
    <property type="entry name" value="PROHORMONE-4"/>
    <property type="match status" value="1"/>
</dbReference>
<dbReference type="OMA" id="RECAMEC"/>
<dbReference type="SMART" id="SM00192">
    <property type="entry name" value="LDLa"/>
    <property type="match status" value="4"/>
</dbReference>